<keyword evidence="1" id="KW-0238">DNA-binding</keyword>
<sequence length="14" mass="1393">MSMGPACTQSLLGP</sequence>
<dbReference type="EMBL" id="HM585146">
    <property type="protein sequence ID" value="ADU33035.1"/>
    <property type="molecule type" value="mRNA"/>
</dbReference>
<evidence type="ECO:0000313" key="1">
    <source>
        <dbReference type="EMBL" id="ADU33035.1"/>
    </source>
</evidence>
<reference evidence="1" key="1">
    <citation type="journal article" date="2012" name="DNA Cell Biol.">
        <title>Cloning and Characterization of Buffalo NANOG Gene: Alternative Transcription Start Sites, Splicing, and Polyadenylation in Embryonic Stem Cell-Like Cells.</title>
        <authorList>
            <person name="Singh N."/>
            <person name="Sharma R."/>
            <person name="George A."/>
            <person name="Singla S.K."/>
            <person name="Palta P."/>
            <person name="Manik R."/>
            <person name="Chauhan M.S."/>
            <person name="Singh D."/>
        </authorList>
    </citation>
    <scope>NUCLEOTIDE SEQUENCE</scope>
</reference>
<gene>
    <name evidence="1" type="primary">NANOG</name>
</gene>
<dbReference type="GO" id="GO:0003677">
    <property type="term" value="F:DNA binding"/>
    <property type="evidence" value="ECO:0007669"/>
    <property type="project" value="UniProtKB-KW"/>
</dbReference>
<proteinExistence type="evidence at transcript level"/>
<organism evidence="1">
    <name type="scientific">Bubalus bubalis</name>
    <name type="common">Domestic water buffalo</name>
    <dbReference type="NCBI Taxonomy" id="89462"/>
    <lineage>
        <taxon>Eukaryota</taxon>
        <taxon>Metazoa</taxon>
        <taxon>Chordata</taxon>
        <taxon>Craniata</taxon>
        <taxon>Vertebrata</taxon>
        <taxon>Euteleostomi</taxon>
        <taxon>Mammalia</taxon>
        <taxon>Eutheria</taxon>
        <taxon>Laurasiatheria</taxon>
        <taxon>Artiodactyla</taxon>
        <taxon>Ruminantia</taxon>
        <taxon>Pecora</taxon>
        <taxon>Bovidae</taxon>
        <taxon>Bovinae</taxon>
        <taxon>Bubalus</taxon>
    </lineage>
</organism>
<accession>E7CSY4</accession>
<name>E7CSY4_BUBBU</name>
<protein>
    <submittedName>
        <fullName evidence="1">Truncated homeobox transcription factor Nanog isoform 3</fullName>
    </submittedName>
</protein>
<keyword evidence="1" id="KW-0371">Homeobox</keyword>